<gene>
    <name evidence="1" type="ORF">PHYPADRAFT_103842</name>
</gene>
<dbReference type="EMBL" id="DS546457">
    <property type="protein sequence ID" value="EDQ48408.1"/>
    <property type="molecule type" value="Genomic_DNA"/>
</dbReference>
<dbReference type="AlphaFoldDB" id="A9U7E5"/>
<evidence type="ECO:0000313" key="1">
    <source>
        <dbReference type="EMBL" id="EDQ48408.1"/>
    </source>
</evidence>
<reference evidence="1" key="1">
    <citation type="journal article" date="2008" name="Science">
        <title>The Physcomitrella genome reveals evolutionary insights into the conquest of land by plants.</title>
        <authorList>
            <person name="Rensing S."/>
            <person name="Lang D."/>
            <person name="Zimmer A."/>
            <person name="Terry A."/>
            <person name="Salamov A."/>
            <person name="Shapiro H."/>
            <person name="Nishiyama T."/>
            <person name="Perroud P.-F."/>
            <person name="Lindquist E."/>
            <person name="Kamisugi Y."/>
            <person name="Tanahashi T."/>
            <person name="Sakakibara K."/>
            <person name="Fujita T."/>
            <person name="Oishi K."/>
            <person name="Shin-I T."/>
            <person name="Kuroki Y."/>
            <person name="Toyoda A."/>
            <person name="Suzuki Y."/>
            <person name="Hashimoto A."/>
            <person name="Yamaguchi K."/>
            <person name="Sugano A."/>
            <person name="Kohara Y."/>
            <person name="Fujiyama A."/>
            <person name="Anterola A."/>
            <person name="Aoki S."/>
            <person name="Ashton N."/>
            <person name="Barbazuk W.B."/>
            <person name="Barker E."/>
            <person name="Bennetzen J."/>
            <person name="Bezanilla M."/>
            <person name="Blankenship R."/>
            <person name="Cho S.H."/>
            <person name="Dutcher S."/>
            <person name="Estelle M."/>
            <person name="Fawcett J.A."/>
            <person name="Gundlach H."/>
            <person name="Hanada K."/>
            <person name="Heyl A."/>
            <person name="Hicks K.A."/>
            <person name="Hugh J."/>
            <person name="Lohr M."/>
            <person name="Mayer K."/>
            <person name="Melkozernov A."/>
            <person name="Murata T."/>
            <person name="Nelson D."/>
            <person name="Pils B."/>
            <person name="Prigge M."/>
            <person name="Reiss B."/>
            <person name="Renner T."/>
            <person name="Rombauts S."/>
            <person name="Rushton P."/>
            <person name="Sanderfoot A."/>
            <person name="Schween G."/>
            <person name="Shiu S.-H."/>
            <person name="Stueber K."/>
            <person name="Theodoulou F.L."/>
            <person name="Tu H."/>
            <person name="Van de Peer Y."/>
            <person name="Verrier P.J."/>
            <person name="Waters E."/>
            <person name="Wood A."/>
            <person name="Yang L."/>
            <person name="Cove D."/>
            <person name="Cuming A."/>
            <person name="Hasebe M."/>
            <person name="Lucas S."/>
            <person name="Mishler D.B."/>
            <person name="Reski R."/>
            <person name="Grigoriev I."/>
            <person name="Quatrano R.S."/>
            <person name="Boore J.L."/>
        </authorList>
    </citation>
    <scope>NUCLEOTIDE SEQUENCE [LARGE SCALE GENOMIC DNA]</scope>
</reference>
<proteinExistence type="predicted"/>
<organism>
    <name type="scientific">Physcomitrium patens</name>
    <name type="common">Spreading-leaved earth moss</name>
    <name type="synonym">Physcomitrella patens</name>
    <dbReference type="NCBI Taxonomy" id="3218"/>
    <lineage>
        <taxon>Eukaryota</taxon>
        <taxon>Viridiplantae</taxon>
        <taxon>Streptophyta</taxon>
        <taxon>Embryophyta</taxon>
        <taxon>Bryophyta</taxon>
        <taxon>Bryophytina</taxon>
        <taxon>Bryopsida</taxon>
        <taxon>Funariidae</taxon>
        <taxon>Funariales</taxon>
        <taxon>Funariaceae</taxon>
        <taxon>Physcomitrium</taxon>
    </lineage>
</organism>
<name>A9U7E5_PHYPA</name>
<protein>
    <submittedName>
        <fullName evidence="1">Predicted protein</fullName>
    </submittedName>
</protein>
<sequence length="363" mass="37972">MPWQHADHGLALPAQCSNGSRNLGIVAPGRADGSLERALGHDGDELLDVQAEAGGGPVAAKDRTHLVIAAAAHQRIAGTRHIDGEARAAVVGIAAQIGQIEAHAHALQALRQPAQLVQQRLHACGAGQQLLGAVQHLDAAVQLQQGHQAFARCGREVACEALELARILGGQRSVHAAQHLHVHHHASQQAAHDAHIGQIDIDVGDACAAQAVQRQVQCLQVGFHALVAVDLGTELQRLARGAGAVRAGMDDGTAVAQAREALAVEKMGVDAGHLLRGVCTQTHGAACQLVDELAGLQVQRLPCAGEQGFEVLQHGRHDQFIAIATRCIEQASTQFFDVPGLGRQDIGDVIRQDPSRHGKGGGC</sequence>
<accession>A9U7E5</accession>